<evidence type="ECO:0000256" key="2">
    <source>
        <dbReference type="ARBA" id="ARBA00022737"/>
    </source>
</evidence>
<keyword evidence="2" id="KW-0677">Repeat</keyword>
<dbReference type="PROSITE" id="PS50082">
    <property type="entry name" value="WD_REPEATS_2"/>
    <property type="match status" value="8"/>
</dbReference>
<keyword evidence="6" id="KW-1185">Reference proteome</keyword>
<evidence type="ECO:0000313" key="5">
    <source>
        <dbReference type="EMBL" id="CAD8178221.1"/>
    </source>
</evidence>
<dbReference type="GO" id="GO:1990234">
    <property type="term" value="C:transferase complex"/>
    <property type="evidence" value="ECO:0007669"/>
    <property type="project" value="UniProtKB-ARBA"/>
</dbReference>
<evidence type="ECO:0000256" key="3">
    <source>
        <dbReference type="PROSITE-ProRule" id="PRU00221"/>
    </source>
</evidence>
<name>A0A8S1VNJ9_PAROT</name>
<feature type="repeat" description="WD" evidence="3">
    <location>
        <begin position="131"/>
        <end position="167"/>
    </location>
</feature>
<feature type="repeat" description="WD" evidence="3">
    <location>
        <begin position="173"/>
        <end position="214"/>
    </location>
</feature>
<sequence>MFLKYKDQDTSLVGVNLVKCNLSESIFENIDISGVNLNRALLINCKWSNIKINELHQLNGHNEEVYSVCFSPDGNTLASGSGDKTICLWDAKTGLQKIKLEGHNIGVTSLLVVQMLLYVYGMLKRRTKSKLEGHQSAIYSVCFSPDGTLLASGSRDNSIWLWDIQTGLQKIRLEGHSDQVQSVSFSLDGTILVSGSADCSIRLWDVKTGDQKSKLDGHSNYVCAICFSPDCATLASCSDDNTICFWDVQTGQQQSKLEGHSNWVSSIVFSHNGTTLVSGSEDKSVLLWDVKTGHQKLKLDGPNGYVYSVCISPDSTTIASGNADKSIRLWDITTEQQKTTQESHSSFVQQVCFSPDGDTIASGSGDKSIRVWDVKQESKSLNQRVIPIPFNQYASLPMELCQHLVAEIPSFIYVRLWDVKALQLNSKLEGHGAWVSSVCFSPDGSILASGSYDNSIFLWDVKQDKSNLNSKVIAIQYYLCASLMMVLYQLLVVGIAQSVYGMLKQDNKSLNQMDKSIILWDVQREQQSLPSQLNYPDILETQVLDKIYENANNTNIPILIISEKPPKFSAQGAIIFKGDFINHQGINLRNLFNQKGNYILDSQIEFQQKQN</sequence>
<keyword evidence="4" id="KW-1133">Transmembrane helix</keyword>
<dbReference type="EMBL" id="CAJJDP010000069">
    <property type="protein sequence ID" value="CAD8178221.1"/>
    <property type="molecule type" value="Genomic_DNA"/>
</dbReference>
<keyword evidence="4" id="KW-0812">Transmembrane</keyword>
<dbReference type="Proteomes" id="UP000683925">
    <property type="component" value="Unassembled WGS sequence"/>
</dbReference>
<dbReference type="SMART" id="SM00320">
    <property type="entry name" value="WD40"/>
    <property type="match status" value="8"/>
</dbReference>
<organism evidence="5 6">
    <name type="scientific">Paramecium octaurelia</name>
    <dbReference type="NCBI Taxonomy" id="43137"/>
    <lineage>
        <taxon>Eukaryota</taxon>
        <taxon>Sar</taxon>
        <taxon>Alveolata</taxon>
        <taxon>Ciliophora</taxon>
        <taxon>Intramacronucleata</taxon>
        <taxon>Oligohymenophorea</taxon>
        <taxon>Peniculida</taxon>
        <taxon>Parameciidae</taxon>
        <taxon>Paramecium</taxon>
    </lineage>
</organism>
<evidence type="ECO:0000256" key="1">
    <source>
        <dbReference type="ARBA" id="ARBA00022574"/>
    </source>
</evidence>
<evidence type="ECO:0000256" key="4">
    <source>
        <dbReference type="SAM" id="Phobius"/>
    </source>
</evidence>
<keyword evidence="1 3" id="KW-0853">WD repeat</keyword>
<dbReference type="CDD" id="cd00200">
    <property type="entry name" value="WD40"/>
    <property type="match status" value="1"/>
</dbReference>
<proteinExistence type="predicted"/>
<dbReference type="InterPro" id="IPR019775">
    <property type="entry name" value="WD40_repeat_CS"/>
</dbReference>
<dbReference type="OrthoDB" id="1068471at2759"/>
<dbReference type="Pfam" id="PF00400">
    <property type="entry name" value="WD40"/>
    <property type="match status" value="8"/>
</dbReference>
<feature type="transmembrane region" description="Helical" evidence="4">
    <location>
        <begin position="475"/>
        <end position="503"/>
    </location>
</feature>
<keyword evidence="4" id="KW-0472">Membrane</keyword>
<dbReference type="PANTHER" id="PTHR22847:SF637">
    <property type="entry name" value="WD REPEAT DOMAIN 5B"/>
    <property type="match status" value="1"/>
</dbReference>
<feature type="repeat" description="WD" evidence="3">
    <location>
        <begin position="58"/>
        <end position="94"/>
    </location>
</feature>
<evidence type="ECO:0000313" key="6">
    <source>
        <dbReference type="Proteomes" id="UP000683925"/>
    </source>
</evidence>
<dbReference type="InterPro" id="IPR001646">
    <property type="entry name" value="5peptide_repeat"/>
</dbReference>
<dbReference type="Pfam" id="PF00805">
    <property type="entry name" value="Pentapeptide"/>
    <property type="match status" value="1"/>
</dbReference>
<feature type="repeat" description="WD" evidence="3">
    <location>
        <begin position="428"/>
        <end position="469"/>
    </location>
</feature>
<dbReference type="PROSITE" id="PS50294">
    <property type="entry name" value="WD_REPEATS_REGION"/>
    <property type="match status" value="8"/>
</dbReference>
<accession>A0A8S1VNJ9</accession>
<feature type="repeat" description="WD" evidence="3">
    <location>
        <begin position="299"/>
        <end position="340"/>
    </location>
</feature>
<comment type="caution">
    <text evidence="5">The sequence shown here is derived from an EMBL/GenBank/DDBJ whole genome shotgun (WGS) entry which is preliminary data.</text>
</comment>
<reference evidence="5" key="1">
    <citation type="submission" date="2021-01" db="EMBL/GenBank/DDBJ databases">
        <authorList>
            <consortium name="Genoscope - CEA"/>
            <person name="William W."/>
        </authorList>
    </citation>
    <scope>NUCLEOTIDE SEQUENCE</scope>
</reference>
<dbReference type="PANTHER" id="PTHR22847">
    <property type="entry name" value="WD40 REPEAT PROTEIN"/>
    <property type="match status" value="1"/>
</dbReference>
<dbReference type="PROSITE" id="PS00678">
    <property type="entry name" value="WD_REPEATS_1"/>
    <property type="match status" value="8"/>
</dbReference>
<feature type="repeat" description="WD" evidence="3">
    <location>
        <begin position="257"/>
        <end position="298"/>
    </location>
</feature>
<dbReference type="InterPro" id="IPR001680">
    <property type="entry name" value="WD40_rpt"/>
</dbReference>
<protein>
    <submittedName>
        <fullName evidence="5">Uncharacterized protein</fullName>
    </submittedName>
</protein>
<gene>
    <name evidence="5" type="ORF">POCTA_138.1.T0700230</name>
</gene>
<dbReference type="AlphaFoldDB" id="A0A8S1VNJ9"/>
<feature type="repeat" description="WD" evidence="3">
    <location>
        <begin position="215"/>
        <end position="256"/>
    </location>
</feature>
<feature type="repeat" description="WD" evidence="3">
    <location>
        <begin position="341"/>
        <end position="382"/>
    </location>
</feature>